<sequence>MSRTQRKSAAALLYDAQNDTVAPRVVAKGYGLVAEMIVQRAKEAGLYVHEAPEMVSLLMQVDLDARIPPKLYQAVAELLAWLHRLESGVDDRAADEASGTGAAAAGGGPGGAAGPGPGVGPSTPLLGGPSPGGPPPGGLPRLPGS</sequence>
<evidence type="ECO:0000256" key="1">
    <source>
        <dbReference type="ARBA" id="ARBA00010690"/>
    </source>
</evidence>
<evidence type="ECO:0000256" key="2">
    <source>
        <dbReference type="SAM" id="MobiDB-lite"/>
    </source>
</evidence>
<reference evidence="3 4" key="1">
    <citation type="submission" date="2023-12" db="EMBL/GenBank/DDBJ databases">
        <title>Genome sequencing and assembly of bacterial species from a model synthetic community.</title>
        <authorList>
            <person name="Hogle S.L."/>
        </authorList>
    </citation>
    <scope>NUCLEOTIDE SEQUENCE [LARGE SCALE GENOMIC DNA]</scope>
    <source>
        <strain evidence="3 4">HAMBI 2494</strain>
    </source>
</reference>
<gene>
    <name evidence="3" type="ORF">U0042_18530</name>
</gene>
<feature type="region of interest" description="Disordered" evidence="2">
    <location>
        <begin position="90"/>
        <end position="145"/>
    </location>
</feature>
<evidence type="ECO:0000313" key="4">
    <source>
        <dbReference type="Proteomes" id="UP001325479"/>
    </source>
</evidence>
<protein>
    <submittedName>
        <fullName evidence="3">EscU/YscU/HrcU family type III secretion system export apparatus switch protein</fullName>
    </submittedName>
</protein>
<dbReference type="RefSeq" id="WP_114815090.1">
    <property type="nucleotide sequence ID" value="NZ_CP139965.1"/>
</dbReference>
<dbReference type="PANTHER" id="PTHR30531:SF12">
    <property type="entry name" value="FLAGELLAR BIOSYNTHETIC PROTEIN FLHB"/>
    <property type="match status" value="1"/>
</dbReference>
<name>A0ABZ0WFJ1_9BURK</name>
<dbReference type="Gene3D" id="3.40.1690.10">
    <property type="entry name" value="secretion proteins EscU"/>
    <property type="match status" value="1"/>
</dbReference>
<dbReference type="InterPro" id="IPR006135">
    <property type="entry name" value="T3SS_substrate_exporter"/>
</dbReference>
<dbReference type="Proteomes" id="UP001325479">
    <property type="component" value="Chromosome"/>
</dbReference>
<organism evidence="3 4">
    <name type="scientific">Paraburkholderia kururiensis</name>
    <dbReference type="NCBI Taxonomy" id="984307"/>
    <lineage>
        <taxon>Bacteria</taxon>
        <taxon>Pseudomonadati</taxon>
        <taxon>Pseudomonadota</taxon>
        <taxon>Betaproteobacteria</taxon>
        <taxon>Burkholderiales</taxon>
        <taxon>Burkholderiaceae</taxon>
        <taxon>Paraburkholderia</taxon>
    </lineage>
</organism>
<dbReference type="Pfam" id="PF01312">
    <property type="entry name" value="Bac_export_2"/>
    <property type="match status" value="1"/>
</dbReference>
<dbReference type="InterPro" id="IPR029025">
    <property type="entry name" value="T3SS_substrate_exporter_C"/>
</dbReference>
<proteinExistence type="inferred from homology"/>
<comment type="similarity">
    <text evidence="1">Belongs to the type III secretion exporter family.</text>
</comment>
<keyword evidence="4" id="KW-1185">Reference proteome</keyword>
<dbReference type="PANTHER" id="PTHR30531">
    <property type="entry name" value="FLAGELLAR BIOSYNTHETIC PROTEIN FLHB"/>
    <property type="match status" value="1"/>
</dbReference>
<feature type="compositionally biased region" description="Gly residues" evidence="2">
    <location>
        <begin position="104"/>
        <end position="119"/>
    </location>
</feature>
<dbReference type="SUPFAM" id="SSF160544">
    <property type="entry name" value="EscU C-terminal domain-like"/>
    <property type="match status" value="1"/>
</dbReference>
<accession>A0ABZ0WFJ1</accession>
<evidence type="ECO:0000313" key="3">
    <source>
        <dbReference type="EMBL" id="WQD76106.1"/>
    </source>
</evidence>
<dbReference type="EMBL" id="CP139965">
    <property type="protein sequence ID" value="WQD76106.1"/>
    <property type="molecule type" value="Genomic_DNA"/>
</dbReference>